<feature type="coiled-coil region" evidence="1">
    <location>
        <begin position="170"/>
        <end position="221"/>
    </location>
</feature>
<feature type="region of interest" description="Disordered" evidence="2">
    <location>
        <begin position="254"/>
        <end position="356"/>
    </location>
</feature>
<dbReference type="Proteomes" id="UP000198341">
    <property type="component" value="Chromosome 3"/>
</dbReference>
<feature type="compositionally biased region" description="Basic and acidic residues" evidence="2">
    <location>
        <begin position="294"/>
        <end position="306"/>
    </location>
</feature>
<keyword evidence="5" id="KW-1185">Reference proteome</keyword>
<evidence type="ECO:0000256" key="2">
    <source>
        <dbReference type="SAM" id="MobiDB-lite"/>
    </source>
</evidence>
<name>K8F2J0_9CHLO</name>
<feature type="region of interest" description="Disordered" evidence="2">
    <location>
        <begin position="511"/>
        <end position="535"/>
    </location>
</feature>
<accession>K8F2J0</accession>
<evidence type="ECO:0000313" key="4">
    <source>
        <dbReference type="EMBL" id="CCO15753.1"/>
    </source>
</evidence>
<keyword evidence="3" id="KW-1133">Transmembrane helix</keyword>
<dbReference type="EMBL" id="FO082276">
    <property type="protein sequence ID" value="CCO15753.1"/>
    <property type="molecule type" value="Genomic_DNA"/>
</dbReference>
<sequence>MNENDEGSLRRKNANSSTLMTTNFSGKTKNSIIVGGEGEKAVTNTTTTKKSLNVVEEENKDEQLSKSNNNSSNSSAFKSFIVDAQNSFKNLTSFQEMKNNWSDYVQKTHDAQMKLLEENALKFSKDLNKMGLKVHFMPEVMKTRTEMEFRGLRKAEREAMKRFCFHTAKLVRREIQLKEAEKERRKAMEEERLTDEIVGRVNALKMKVEKEEKLRAEADEAFASAYAKLREREQFIENNTFVSNALAEKLLGPGNVASGNGSDLRDKNGTSPPKKNAMMSGRNSPTDQAAVAENSKKELHRRKEEASEASTSDVLSDAHTNDDDDDDDETVKESGYIRKGNNACDEDDEDEDGTSSVVTRSILTALLQKRHLTEDKNPQEIIKLERELHQIRCVVALQRIYRREKHLKTIRMKQKRERDAKVRKGLITLFVFVCAYFGVKFVGLVLAIIRNVHRRVFVMEPYDRSIVYAGKDASYQPPWYVTAGIVDLAPLTHARYSIAMDELDQLAASEKKKKMKMKSDDDDDDDNDDITSSSSNSALIGSVELARLRAKYEKNLEVQKLSFQSEIEQRQCKRGKASKSAGEDVRETTTKRIEISQRALERSLSRSRQRELAAIARLDQKTKQFEKEKETLLSGQGGFAAKLARRFWTTSVFLLLFLSAWSLQHRETNTTRNRVYRSIKSKCNAVLSAVFASKLFTSSSESS</sequence>
<evidence type="ECO:0000256" key="1">
    <source>
        <dbReference type="SAM" id="Coils"/>
    </source>
</evidence>
<organism evidence="4 5">
    <name type="scientific">Bathycoccus prasinos</name>
    <dbReference type="NCBI Taxonomy" id="41875"/>
    <lineage>
        <taxon>Eukaryota</taxon>
        <taxon>Viridiplantae</taxon>
        <taxon>Chlorophyta</taxon>
        <taxon>Mamiellophyceae</taxon>
        <taxon>Mamiellales</taxon>
        <taxon>Bathycoccaceae</taxon>
        <taxon>Bathycoccus</taxon>
    </lineage>
</organism>
<keyword evidence="3" id="KW-0812">Transmembrane</keyword>
<feature type="compositionally biased region" description="Acidic residues" evidence="2">
    <location>
        <begin position="344"/>
        <end position="353"/>
    </location>
</feature>
<feature type="compositionally biased region" description="Polar residues" evidence="2">
    <location>
        <begin position="42"/>
        <end position="51"/>
    </location>
</feature>
<keyword evidence="3" id="KW-0472">Membrane</keyword>
<protein>
    <submittedName>
        <fullName evidence="4">Uncharacterized protein</fullName>
    </submittedName>
</protein>
<proteinExistence type="predicted"/>
<evidence type="ECO:0000256" key="3">
    <source>
        <dbReference type="SAM" id="Phobius"/>
    </source>
</evidence>
<gene>
    <name evidence="4" type="ORF">Bathy03g03430</name>
</gene>
<dbReference type="GeneID" id="19016880"/>
<keyword evidence="1" id="KW-0175">Coiled coil</keyword>
<feature type="region of interest" description="Disordered" evidence="2">
    <location>
        <begin position="1"/>
        <end position="73"/>
    </location>
</feature>
<feature type="compositionally biased region" description="Polar residues" evidence="2">
    <location>
        <begin position="14"/>
        <end position="31"/>
    </location>
</feature>
<dbReference type="RefSeq" id="XP_007514316.1">
    <property type="nucleotide sequence ID" value="XM_007514254.1"/>
</dbReference>
<dbReference type="AlphaFoldDB" id="K8F2J0"/>
<evidence type="ECO:0000313" key="5">
    <source>
        <dbReference type="Proteomes" id="UP000198341"/>
    </source>
</evidence>
<dbReference type="KEGG" id="bpg:Bathy03g03430"/>
<feature type="compositionally biased region" description="Acidic residues" evidence="2">
    <location>
        <begin position="520"/>
        <end position="529"/>
    </location>
</feature>
<feature type="transmembrane region" description="Helical" evidence="3">
    <location>
        <begin position="426"/>
        <end position="449"/>
    </location>
</feature>
<reference evidence="4 5" key="1">
    <citation type="submission" date="2011-10" db="EMBL/GenBank/DDBJ databases">
        <authorList>
            <person name="Genoscope - CEA"/>
        </authorList>
    </citation>
    <scope>NUCLEOTIDE SEQUENCE [LARGE SCALE GENOMIC DNA]</scope>
    <source>
        <strain evidence="4 5">RCC 1105</strain>
    </source>
</reference>